<protein>
    <submittedName>
        <fullName evidence="5">Fructokinase</fullName>
    </submittedName>
</protein>
<dbReference type="EMBL" id="FUYZ01000002">
    <property type="protein sequence ID" value="SKB70188.1"/>
    <property type="molecule type" value="Genomic_DNA"/>
</dbReference>
<accession>A0A1T5DEL1</accession>
<evidence type="ECO:0000256" key="1">
    <source>
        <dbReference type="ARBA" id="ARBA00010688"/>
    </source>
</evidence>
<dbReference type="AlphaFoldDB" id="A0A1T5DEL1"/>
<gene>
    <name evidence="5" type="ORF">SAMN05660477_00664</name>
</gene>
<evidence type="ECO:0000256" key="3">
    <source>
        <dbReference type="ARBA" id="ARBA00022777"/>
    </source>
</evidence>
<evidence type="ECO:0000259" key="4">
    <source>
        <dbReference type="Pfam" id="PF00294"/>
    </source>
</evidence>
<dbReference type="OrthoDB" id="9813569at2"/>
<dbReference type="Proteomes" id="UP000191112">
    <property type="component" value="Unassembled WGS sequence"/>
</dbReference>
<dbReference type="InterPro" id="IPR002173">
    <property type="entry name" value="Carboh/pur_kinase_PfkB_CS"/>
</dbReference>
<keyword evidence="2" id="KW-0808">Transferase</keyword>
<dbReference type="CDD" id="cd01167">
    <property type="entry name" value="bac_FRK"/>
    <property type="match status" value="1"/>
</dbReference>
<dbReference type="PROSITE" id="PS00584">
    <property type="entry name" value="PFKB_KINASES_2"/>
    <property type="match status" value="1"/>
</dbReference>
<dbReference type="PANTHER" id="PTHR43085:SF57">
    <property type="entry name" value="CARBOHYDRATE KINASE PFKB DOMAIN-CONTAINING PROTEIN"/>
    <property type="match status" value="1"/>
</dbReference>
<dbReference type="STRING" id="619805.SAMN05660477_00664"/>
<evidence type="ECO:0000313" key="6">
    <source>
        <dbReference type="Proteomes" id="UP000191112"/>
    </source>
</evidence>
<keyword evidence="6" id="KW-1185">Reference proteome</keyword>
<feature type="domain" description="Carbohydrate kinase PfkB" evidence="4">
    <location>
        <begin position="19"/>
        <end position="285"/>
    </location>
</feature>
<dbReference type="Pfam" id="PF00294">
    <property type="entry name" value="PfkB"/>
    <property type="match status" value="1"/>
</dbReference>
<sequence length="299" mass="32643">MRKAICFGEVLWDIFPSGKVIGGAPLQVAARLSSLGVPSRIVSKIGNDAEGRTLLQNIQNLNLTGVYVKIDQNFPTGEAIVHFDDNGEAVYDVKSPAAWDNIDLSTEIEDAVGAADIFVYGSLAARSDVSRKTLYNLLEIAKYKVFDVNVRKPFCDMDEIIKLMRKADLIKLNEAELRYLAKHLGADNESLELNILFLSEYTETAQICVTRGTNGAVLLTGEQLYSHPGFEVDIVDTISSGDNFLAALLSKIMDCETEEDYNEALTFANALGAVAATKKGPTSKISKDEVLQLIQGQLS</sequence>
<proteinExistence type="inferred from homology"/>
<dbReference type="PANTHER" id="PTHR43085">
    <property type="entry name" value="HEXOKINASE FAMILY MEMBER"/>
    <property type="match status" value="1"/>
</dbReference>
<reference evidence="5 6" key="1">
    <citation type="submission" date="2017-02" db="EMBL/GenBank/DDBJ databases">
        <authorList>
            <person name="Peterson S.W."/>
        </authorList>
    </citation>
    <scope>NUCLEOTIDE SEQUENCE [LARGE SCALE GENOMIC DNA]</scope>
    <source>
        <strain evidence="5 6">DSM 22323</strain>
    </source>
</reference>
<dbReference type="SUPFAM" id="SSF53613">
    <property type="entry name" value="Ribokinase-like"/>
    <property type="match status" value="1"/>
</dbReference>
<dbReference type="Gene3D" id="3.40.1190.20">
    <property type="match status" value="1"/>
</dbReference>
<name>A0A1T5DEL1_9FLAO</name>
<dbReference type="InterPro" id="IPR011611">
    <property type="entry name" value="PfkB_dom"/>
</dbReference>
<dbReference type="GO" id="GO:0016301">
    <property type="term" value="F:kinase activity"/>
    <property type="evidence" value="ECO:0007669"/>
    <property type="project" value="UniProtKB-KW"/>
</dbReference>
<evidence type="ECO:0000313" key="5">
    <source>
        <dbReference type="EMBL" id="SKB70188.1"/>
    </source>
</evidence>
<dbReference type="InterPro" id="IPR050306">
    <property type="entry name" value="PfkB_Carbo_kinase"/>
</dbReference>
<dbReference type="RefSeq" id="WP_079665957.1">
    <property type="nucleotide sequence ID" value="NZ_FUYZ01000002.1"/>
</dbReference>
<keyword evidence="3 5" id="KW-0418">Kinase</keyword>
<dbReference type="InterPro" id="IPR029056">
    <property type="entry name" value="Ribokinase-like"/>
</dbReference>
<evidence type="ECO:0000256" key="2">
    <source>
        <dbReference type="ARBA" id="ARBA00022679"/>
    </source>
</evidence>
<organism evidence="5 6">
    <name type="scientific">Soonwooa buanensis</name>
    <dbReference type="NCBI Taxonomy" id="619805"/>
    <lineage>
        <taxon>Bacteria</taxon>
        <taxon>Pseudomonadati</taxon>
        <taxon>Bacteroidota</taxon>
        <taxon>Flavobacteriia</taxon>
        <taxon>Flavobacteriales</taxon>
        <taxon>Weeksellaceae</taxon>
        <taxon>Chryseobacterium group</taxon>
        <taxon>Soonwooa</taxon>
    </lineage>
</organism>
<comment type="similarity">
    <text evidence="1">Belongs to the carbohydrate kinase PfkB family.</text>
</comment>